<gene>
    <name evidence="1" type="ORF">SAMN04490195_5781</name>
</gene>
<reference evidence="2" key="1">
    <citation type="submission" date="2016-10" db="EMBL/GenBank/DDBJ databases">
        <authorList>
            <person name="Varghese N."/>
            <person name="Submissions S."/>
        </authorList>
    </citation>
    <scope>NUCLEOTIDE SEQUENCE [LARGE SCALE GENOMIC DNA]</scope>
    <source>
        <strain evidence="2">BS3775</strain>
    </source>
</reference>
<dbReference type="AlphaFoldDB" id="A0A1H1J5F2"/>
<sequence>MRPFDKPALSVEQQLELLKQRGLYVANDDRAMRFLEVVTLFRLSPYMRPFQEPGSEHTFKPGSSLKAVVDIYRFDGSLRRITMDAIERVEVAVRATISNHMCPKYGPDWIADASVFASSYAHSDLLRPLRDQLSREKHKLAREIARIKMSNQTGGVQQQRIENRIRDNYFRFYGSTYDHPELPPAWAVLEELSLGTVSTLFNAIGKSADKKAIASRFKLPFDVLASWLHTLTFIRNCCAHHSRLWNRELSIRPSLPREWVIPNTPDGWPQSKQRLYIILTMLAYLTDLISPDSQWKLRMAKLMDQQKPDYRRFMGFPNDWKRQQQWRLV</sequence>
<protein>
    <submittedName>
        <fullName evidence="1">Abortive infection bacteriophage resistance protein</fullName>
    </submittedName>
</protein>
<evidence type="ECO:0000313" key="1">
    <source>
        <dbReference type="EMBL" id="SDR45159.1"/>
    </source>
</evidence>
<evidence type="ECO:0000313" key="2">
    <source>
        <dbReference type="Proteomes" id="UP000199570"/>
    </source>
</evidence>
<keyword evidence="2" id="KW-1185">Reference proteome</keyword>
<dbReference type="EMBL" id="FNKJ01000004">
    <property type="protein sequence ID" value="SDR45159.1"/>
    <property type="molecule type" value="Genomic_DNA"/>
</dbReference>
<dbReference type="Pfam" id="PF07751">
    <property type="entry name" value="Abi_2"/>
    <property type="match status" value="1"/>
</dbReference>
<dbReference type="InterPro" id="IPR011664">
    <property type="entry name" value="Abi_system_AbiD/AbiF-like"/>
</dbReference>
<accession>A0A1H1J5F2</accession>
<dbReference type="Proteomes" id="UP000199570">
    <property type="component" value="Unassembled WGS sequence"/>
</dbReference>
<organism evidence="1 2">
    <name type="scientific">Pseudomonas moorei</name>
    <dbReference type="NCBI Taxonomy" id="395599"/>
    <lineage>
        <taxon>Bacteria</taxon>
        <taxon>Pseudomonadati</taxon>
        <taxon>Pseudomonadota</taxon>
        <taxon>Gammaproteobacteria</taxon>
        <taxon>Pseudomonadales</taxon>
        <taxon>Pseudomonadaceae</taxon>
        <taxon>Pseudomonas</taxon>
    </lineage>
</organism>
<proteinExistence type="predicted"/>
<dbReference type="RefSeq" id="WP_090327955.1">
    <property type="nucleotide sequence ID" value="NZ_FNKJ01000004.1"/>
</dbReference>
<name>A0A1H1J5F2_9PSED</name>
<dbReference type="OrthoDB" id="5363652at2"/>